<feature type="signal peptide" evidence="1">
    <location>
        <begin position="1"/>
        <end position="20"/>
    </location>
</feature>
<sequence>MMSSFTTFLLILRLIRNGRSFPHSHLPQLTPERKTGHWLKYPWTNQALLRVDLSW</sequence>
<dbReference type="ChiTaRS" id="TRANK1">
    <property type="organism name" value="human"/>
</dbReference>
<reference evidence="2" key="1">
    <citation type="journal article" date="2013" name="PLoS ONE">
        <title>Direct detection of alternative open reading frames translation products in human significantly expands the proteome.</title>
        <authorList>
            <person name="Vanderperre B."/>
            <person name="Lucier J.-F."/>
            <person name="Motard J."/>
            <person name="Tremblay G."/>
            <person name="Vanderperre S."/>
            <person name="Wisztorski M."/>
            <person name="Salzet M."/>
            <person name="Boisvert F.-M."/>
            <person name="Roucou X."/>
        </authorList>
    </citation>
    <scope>NUCLEOTIDE SEQUENCE</scope>
</reference>
<protein>
    <submittedName>
        <fullName evidence="2">Alternative protein TRANK1</fullName>
    </submittedName>
</protein>
<evidence type="ECO:0000256" key="1">
    <source>
        <dbReference type="SAM" id="SignalP"/>
    </source>
</evidence>
<organism evidence="2">
    <name type="scientific">Homo sapiens</name>
    <name type="common">Human</name>
    <dbReference type="NCBI Taxonomy" id="9606"/>
    <lineage>
        <taxon>Eukaryota</taxon>
        <taxon>Metazoa</taxon>
        <taxon>Chordata</taxon>
        <taxon>Craniata</taxon>
        <taxon>Vertebrata</taxon>
        <taxon>Euteleostomi</taxon>
        <taxon>Mammalia</taxon>
        <taxon>Eutheria</taxon>
        <taxon>Euarchontoglires</taxon>
        <taxon>Primates</taxon>
        <taxon>Haplorrhini</taxon>
        <taxon>Catarrhini</taxon>
        <taxon>Hominidae</taxon>
        <taxon>Homo</taxon>
    </lineage>
</organism>
<dbReference type="OrthoDB" id="3156807at2759"/>
<dbReference type="AlphaFoldDB" id="L8EAQ6"/>
<evidence type="ECO:0000313" key="2">
    <source>
        <dbReference type="EMBL" id="CCQ43463.1"/>
    </source>
</evidence>
<dbReference type="EMBL" id="HF583966">
    <property type="protein sequence ID" value="CCQ43463.1"/>
    <property type="molecule type" value="Genomic_DNA"/>
</dbReference>
<name>L8EAQ6_HUMAN</name>
<keyword evidence="1" id="KW-0732">Signal</keyword>
<accession>L8EAQ6</accession>
<gene>
    <name evidence="2" type="primary">TRANK1</name>
</gene>
<proteinExistence type="predicted"/>
<feature type="chain" id="PRO_5003987833" evidence="1">
    <location>
        <begin position="21"/>
        <end position="55"/>
    </location>
</feature>